<evidence type="ECO:0000256" key="4">
    <source>
        <dbReference type="SAM" id="Phobius"/>
    </source>
</evidence>
<evidence type="ECO:0000256" key="3">
    <source>
        <dbReference type="ARBA" id="ARBA00022833"/>
    </source>
</evidence>
<dbReference type="GO" id="GO:0008270">
    <property type="term" value="F:zinc ion binding"/>
    <property type="evidence" value="ECO:0007669"/>
    <property type="project" value="UniProtKB-KW"/>
</dbReference>
<dbReference type="InterPro" id="IPR036443">
    <property type="entry name" value="Znf_RanBP2_sf"/>
</dbReference>
<dbReference type="EMBL" id="BOOW01000036">
    <property type="protein sequence ID" value="GII95467.1"/>
    <property type="molecule type" value="Genomic_DNA"/>
</dbReference>
<keyword evidence="4" id="KW-0812">Transmembrane</keyword>
<evidence type="ECO:0000259" key="5">
    <source>
        <dbReference type="PROSITE" id="PS50199"/>
    </source>
</evidence>
<reference evidence="6" key="1">
    <citation type="submission" date="2021-01" db="EMBL/GenBank/DDBJ databases">
        <title>Whole genome shotgun sequence of Sinosporangium siamense NBRC 109515.</title>
        <authorList>
            <person name="Komaki H."/>
            <person name="Tamura T."/>
        </authorList>
    </citation>
    <scope>NUCLEOTIDE SEQUENCE</scope>
    <source>
        <strain evidence="6">NBRC 109515</strain>
    </source>
</reference>
<feature type="domain" description="RanBP2-type" evidence="5">
    <location>
        <begin position="2"/>
        <end position="31"/>
    </location>
</feature>
<dbReference type="RefSeq" id="WP_204030529.1">
    <property type="nucleotide sequence ID" value="NZ_BOOW01000036.1"/>
</dbReference>
<evidence type="ECO:0000256" key="1">
    <source>
        <dbReference type="ARBA" id="ARBA00022723"/>
    </source>
</evidence>
<sequence length="101" mass="10958">MTEPTWQCSKCDTFNHQKKDNCDGCGRPEDHTSHPPTTALASTWRCRLCDVWNDGAETTCNGCDTPGEHGTIAGPLRLIPLLGLATILALVFLGCLAAFLR</sequence>
<accession>A0A919RKF8</accession>
<keyword evidence="4" id="KW-1133">Transmembrane helix</keyword>
<dbReference type="PROSITE" id="PS01358">
    <property type="entry name" value="ZF_RANBP2_1"/>
    <property type="match status" value="2"/>
</dbReference>
<dbReference type="SUPFAM" id="SSF90209">
    <property type="entry name" value="Ran binding protein zinc finger-like"/>
    <property type="match status" value="1"/>
</dbReference>
<gene>
    <name evidence="6" type="ORF">Ssi02_56980</name>
</gene>
<protein>
    <recommendedName>
        <fullName evidence="5">RanBP2-type domain-containing protein</fullName>
    </recommendedName>
</protein>
<evidence type="ECO:0000313" key="7">
    <source>
        <dbReference type="Proteomes" id="UP000606172"/>
    </source>
</evidence>
<keyword evidence="7" id="KW-1185">Reference proteome</keyword>
<dbReference type="Proteomes" id="UP000606172">
    <property type="component" value="Unassembled WGS sequence"/>
</dbReference>
<evidence type="ECO:0000313" key="6">
    <source>
        <dbReference type="EMBL" id="GII95467.1"/>
    </source>
</evidence>
<organism evidence="6 7">
    <name type="scientific">Sinosporangium siamense</name>
    <dbReference type="NCBI Taxonomy" id="1367973"/>
    <lineage>
        <taxon>Bacteria</taxon>
        <taxon>Bacillati</taxon>
        <taxon>Actinomycetota</taxon>
        <taxon>Actinomycetes</taxon>
        <taxon>Streptosporangiales</taxon>
        <taxon>Streptosporangiaceae</taxon>
        <taxon>Sinosporangium</taxon>
    </lineage>
</organism>
<keyword evidence="1" id="KW-0479">Metal-binding</keyword>
<keyword evidence="3" id="KW-0862">Zinc</keyword>
<feature type="transmembrane region" description="Helical" evidence="4">
    <location>
        <begin position="78"/>
        <end position="100"/>
    </location>
</feature>
<keyword evidence="2" id="KW-0863">Zinc-finger</keyword>
<keyword evidence="4" id="KW-0472">Membrane</keyword>
<evidence type="ECO:0000256" key="2">
    <source>
        <dbReference type="ARBA" id="ARBA00022771"/>
    </source>
</evidence>
<dbReference type="AlphaFoldDB" id="A0A919RKF8"/>
<dbReference type="PROSITE" id="PS50199">
    <property type="entry name" value="ZF_RANBP2_2"/>
    <property type="match status" value="1"/>
</dbReference>
<name>A0A919RKF8_9ACTN</name>
<comment type="caution">
    <text evidence="6">The sequence shown here is derived from an EMBL/GenBank/DDBJ whole genome shotgun (WGS) entry which is preliminary data.</text>
</comment>
<dbReference type="InterPro" id="IPR001876">
    <property type="entry name" value="Znf_RanBP2"/>
</dbReference>
<proteinExistence type="predicted"/>